<feature type="transmembrane region" description="Helical" evidence="6">
    <location>
        <begin position="228"/>
        <end position="245"/>
    </location>
</feature>
<feature type="transmembrane region" description="Helical" evidence="6">
    <location>
        <begin position="19"/>
        <end position="40"/>
    </location>
</feature>
<evidence type="ECO:0000256" key="3">
    <source>
        <dbReference type="ARBA" id="ARBA00022692"/>
    </source>
</evidence>
<keyword evidence="5 6" id="KW-0472">Membrane</keyword>
<feature type="transmembrane region" description="Helical" evidence="6">
    <location>
        <begin position="305"/>
        <end position="323"/>
    </location>
</feature>
<dbReference type="GO" id="GO:0022857">
    <property type="term" value="F:transmembrane transporter activity"/>
    <property type="evidence" value="ECO:0007669"/>
    <property type="project" value="InterPro"/>
</dbReference>
<feature type="transmembrane region" description="Helical" evidence="6">
    <location>
        <begin position="165"/>
        <end position="195"/>
    </location>
</feature>
<dbReference type="PANTHER" id="PTHR32196">
    <property type="entry name" value="ABC TRANSPORTER PERMEASE PROTEIN YPHD-RELATED-RELATED"/>
    <property type="match status" value="1"/>
</dbReference>
<evidence type="ECO:0000256" key="5">
    <source>
        <dbReference type="ARBA" id="ARBA00023136"/>
    </source>
</evidence>
<keyword evidence="2" id="KW-1003">Cell membrane</keyword>
<evidence type="ECO:0000313" key="7">
    <source>
        <dbReference type="EMBL" id="MDC7226499.1"/>
    </source>
</evidence>
<dbReference type="CDD" id="cd06579">
    <property type="entry name" value="TM_PBP1_transp_AraH_like"/>
    <property type="match status" value="1"/>
</dbReference>
<keyword evidence="4 6" id="KW-1133">Transmembrane helix</keyword>
<dbReference type="Proteomes" id="UP001221217">
    <property type="component" value="Unassembled WGS sequence"/>
</dbReference>
<dbReference type="GO" id="GO:0005886">
    <property type="term" value="C:plasma membrane"/>
    <property type="evidence" value="ECO:0007669"/>
    <property type="project" value="UniProtKB-SubCell"/>
</dbReference>
<dbReference type="EMBL" id="JAQQAL010000012">
    <property type="protein sequence ID" value="MDC7226499.1"/>
    <property type="molecule type" value="Genomic_DNA"/>
</dbReference>
<gene>
    <name evidence="7" type="ORF">PQJ61_07020</name>
</gene>
<keyword evidence="3 6" id="KW-0812">Transmembrane</keyword>
<evidence type="ECO:0000256" key="2">
    <source>
        <dbReference type="ARBA" id="ARBA00022475"/>
    </source>
</evidence>
<feature type="transmembrane region" description="Helical" evidence="6">
    <location>
        <begin position="266"/>
        <end position="293"/>
    </location>
</feature>
<comment type="caution">
    <text evidence="7">The sequence shown here is derived from an EMBL/GenBank/DDBJ whole genome shotgun (WGS) entry which is preliminary data.</text>
</comment>
<dbReference type="AlphaFoldDB" id="A0AAJ1IC57"/>
<feature type="transmembrane region" description="Helical" evidence="6">
    <location>
        <begin position="52"/>
        <end position="71"/>
    </location>
</feature>
<protein>
    <submittedName>
        <fullName evidence="7">ABC transporter permease</fullName>
    </submittedName>
</protein>
<name>A0AAJ1IC57_9SPIO</name>
<dbReference type="InterPro" id="IPR001851">
    <property type="entry name" value="ABC_transp_permease"/>
</dbReference>
<organism evidence="7 8">
    <name type="scientific">Candidatus Thalassospirochaeta sargassi</name>
    <dbReference type="NCBI Taxonomy" id="3119039"/>
    <lineage>
        <taxon>Bacteria</taxon>
        <taxon>Pseudomonadati</taxon>
        <taxon>Spirochaetota</taxon>
        <taxon>Spirochaetia</taxon>
        <taxon>Spirochaetales</taxon>
        <taxon>Spirochaetaceae</taxon>
        <taxon>Candidatus Thalassospirochaeta</taxon>
    </lineage>
</organism>
<dbReference type="Pfam" id="PF02653">
    <property type="entry name" value="BPD_transp_2"/>
    <property type="match status" value="1"/>
</dbReference>
<evidence type="ECO:0000256" key="6">
    <source>
        <dbReference type="SAM" id="Phobius"/>
    </source>
</evidence>
<accession>A0AAJ1IC57</accession>
<evidence type="ECO:0000313" key="8">
    <source>
        <dbReference type="Proteomes" id="UP001221217"/>
    </source>
</evidence>
<evidence type="ECO:0000256" key="1">
    <source>
        <dbReference type="ARBA" id="ARBA00004651"/>
    </source>
</evidence>
<feature type="transmembrane region" description="Helical" evidence="6">
    <location>
        <begin position="106"/>
        <end position="127"/>
    </location>
</feature>
<sequence length="329" mass="34416">MAQQKIISRPSLGAFMNKYGIVVIFIGLCVILSIVSPAFLSIRNITNVIRQVSIIGIVSMGVTFCIITTGIDLSSGSMIALISVVVASMSQNAVSDSQPISIVMPILFAILISLALGAILGTINGSLTAFGKIPPFIATLGMMTAAKGAAALYTQGRPVGNLKDAFTFIGTGSFIGIPIPIWIYIVMAVLSHILLSKTKFGRHVFAIGGNEQAARICGINVEKTLVKVYAYAGFLTAVSAIMLTARTSAGNPTYGLAYELDAIASTVIGGTSLSGGIGSIPFCVIGALIIGVLNNGMDLLGVNAYWQQIVKGFIIVIAVLIDARKQKRK</sequence>
<comment type="subcellular location">
    <subcellularLocation>
        <location evidence="1">Cell membrane</location>
        <topology evidence="1">Multi-pass membrane protein</topology>
    </subcellularLocation>
</comment>
<proteinExistence type="predicted"/>
<reference evidence="7 8" key="1">
    <citation type="submission" date="2022-12" db="EMBL/GenBank/DDBJ databases">
        <title>Metagenome assembled genome from gulf of manar.</title>
        <authorList>
            <person name="Kohli P."/>
            <person name="Pk S."/>
            <person name="Venkata Ramana C."/>
            <person name="Sasikala C."/>
        </authorList>
    </citation>
    <scope>NUCLEOTIDE SEQUENCE [LARGE SCALE GENOMIC DNA]</scope>
    <source>
        <strain evidence="7">JB008</strain>
    </source>
</reference>
<feature type="transmembrane region" description="Helical" evidence="6">
    <location>
        <begin position="133"/>
        <end position="153"/>
    </location>
</feature>
<evidence type="ECO:0000256" key="4">
    <source>
        <dbReference type="ARBA" id="ARBA00022989"/>
    </source>
</evidence>